<accession>A0A8H6XZL0</accession>
<sequence>MFVFRDSWDDRDHWFNEIAPDLHRLTDVRAMEITLRVAKFVDADSLYRTGFFAAFPHVTRLVLSGHFDEQLGPAPLIEMMCLFPALQELDTRAMAGSLANPPATAVPPPALHILKLSVTPAGPILAWLHAFNHLSNVDSLALPLLKQEHIPTVCTALRRLGDTLQHLSITLTWLLMTADLGSIVFNLSLHPNLKSLVITDSSWPRPGDFDPNRMIQLITRLAAPALEHLTLDLLNLSFYRNSDWASLDAFLASARFQCLRKVALRSRNDGDSQFFRGALPLTRGFGRTRSGVLGVIHEMRSVPCTIQFLLAGER</sequence>
<dbReference type="Proteomes" id="UP000620124">
    <property type="component" value="Unassembled WGS sequence"/>
</dbReference>
<name>A0A8H6XZL0_9AGAR</name>
<comment type="caution">
    <text evidence="1">The sequence shown here is derived from an EMBL/GenBank/DDBJ whole genome shotgun (WGS) entry which is preliminary data.</text>
</comment>
<evidence type="ECO:0000313" key="2">
    <source>
        <dbReference type="Proteomes" id="UP000620124"/>
    </source>
</evidence>
<organism evidence="1 2">
    <name type="scientific">Mycena venus</name>
    <dbReference type="NCBI Taxonomy" id="2733690"/>
    <lineage>
        <taxon>Eukaryota</taxon>
        <taxon>Fungi</taxon>
        <taxon>Dikarya</taxon>
        <taxon>Basidiomycota</taxon>
        <taxon>Agaricomycotina</taxon>
        <taxon>Agaricomycetes</taxon>
        <taxon>Agaricomycetidae</taxon>
        <taxon>Agaricales</taxon>
        <taxon>Marasmiineae</taxon>
        <taxon>Mycenaceae</taxon>
        <taxon>Mycena</taxon>
    </lineage>
</organism>
<dbReference type="SUPFAM" id="SSF52047">
    <property type="entry name" value="RNI-like"/>
    <property type="match status" value="1"/>
</dbReference>
<protein>
    <submittedName>
        <fullName evidence="1">Uncharacterized protein</fullName>
    </submittedName>
</protein>
<dbReference type="Gene3D" id="3.80.10.10">
    <property type="entry name" value="Ribonuclease Inhibitor"/>
    <property type="match status" value="1"/>
</dbReference>
<evidence type="ECO:0000313" key="1">
    <source>
        <dbReference type="EMBL" id="KAF7350528.1"/>
    </source>
</evidence>
<dbReference type="AlphaFoldDB" id="A0A8H6XZL0"/>
<dbReference type="EMBL" id="JACAZI010000010">
    <property type="protein sequence ID" value="KAF7350528.1"/>
    <property type="molecule type" value="Genomic_DNA"/>
</dbReference>
<gene>
    <name evidence="1" type="ORF">MVEN_01358400</name>
</gene>
<keyword evidence="2" id="KW-1185">Reference proteome</keyword>
<proteinExistence type="predicted"/>
<reference evidence="1" key="1">
    <citation type="submission" date="2020-05" db="EMBL/GenBank/DDBJ databases">
        <title>Mycena genomes resolve the evolution of fungal bioluminescence.</title>
        <authorList>
            <person name="Tsai I.J."/>
        </authorList>
    </citation>
    <scope>NUCLEOTIDE SEQUENCE</scope>
    <source>
        <strain evidence="1">CCC161011</strain>
    </source>
</reference>
<dbReference type="InterPro" id="IPR032675">
    <property type="entry name" value="LRR_dom_sf"/>
</dbReference>